<dbReference type="EMBL" id="LIAS01000246">
    <property type="protein sequence ID" value="KRO27617.1"/>
    <property type="molecule type" value="Genomic_DNA"/>
</dbReference>
<name>A0A0R2NPH4_9ACTN</name>
<evidence type="ECO:0000313" key="1">
    <source>
        <dbReference type="EMBL" id="KRO27617.1"/>
    </source>
</evidence>
<dbReference type="AlphaFoldDB" id="A0A0R2NPH4"/>
<organism evidence="1 2">
    <name type="scientific">Actinobacteria bacterium BACL2 MAG-120802-bin41</name>
    <dbReference type="NCBI Taxonomy" id="1655568"/>
    <lineage>
        <taxon>Bacteria</taxon>
        <taxon>Bacillati</taxon>
        <taxon>Actinomycetota</taxon>
        <taxon>Actinomycetes</taxon>
        <taxon>Actinomycetes incertae sedis</taxon>
        <taxon>ac1 cluster</taxon>
    </lineage>
</organism>
<comment type="caution">
    <text evidence="1">The sequence shown here is derived from an EMBL/GenBank/DDBJ whole genome shotgun (WGS) entry which is preliminary data.</text>
</comment>
<accession>A0A0R2NPH4</accession>
<reference evidence="1 2" key="1">
    <citation type="submission" date="2015-10" db="EMBL/GenBank/DDBJ databases">
        <title>Metagenome-Assembled Genomes uncover a global brackish microbiome.</title>
        <authorList>
            <person name="Hugerth L.W."/>
            <person name="Larsson J."/>
            <person name="Alneberg J."/>
            <person name="Lindh M.V."/>
            <person name="Legrand C."/>
            <person name="Pinhassi J."/>
            <person name="Andersson A.F."/>
        </authorList>
    </citation>
    <scope>NUCLEOTIDE SEQUENCE [LARGE SCALE GENOMIC DNA]</scope>
    <source>
        <strain evidence="1">BACL2 MAG-120802-bin41</strain>
    </source>
</reference>
<protein>
    <submittedName>
        <fullName evidence="1">Uncharacterized protein</fullName>
    </submittedName>
</protein>
<dbReference type="Proteomes" id="UP000053941">
    <property type="component" value="Unassembled WGS sequence"/>
</dbReference>
<sequence length="123" mass="14317">MLKIEGDWLCYDMNWLENLGAFGRDPKSKISDLKSVTRYKNPWTTEVLRGIRAPGTGFPFLIMLGTMWHRRGRDFCVVYKRKPVLILEFNGAGFKRWVIPDTKENLAVLKSAKPQVSLLEWEQ</sequence>
<gene>
    <name evidence="1" type="ORF">ABR60_02535</name>
</gene>
<proteinExistence type="predicted"/>
<evidence type="ECO:0000313" key="2">
    <source>
        <dbReference type="Proteomes" id="UP000053941"/>
    </source>
</evidence>